<sequence>MRRYEYMTFSFPDEPPFPPSLDHAELQHLLDEWGEQGWEAVGLTTTNHRWGETREVLVLMKRELPLER</sequence>
<dbReference type="RefSeq" id="WP_339095598.1">
    <property type="nucleotide sequence ID" value="NZ_CP149782.1"/>
</dbReference>
<dbReference type="AlphaFoldDB" id="A0AAU6Q166"/>
<proteinExistence type="predicted"/>
<gene>
    <name evidence="1" type="ORF">WDJ50_13475</name>
</gene>
<protein>
    <submittedName>
        <fullName evidence="1">DUF4177 domain-containing protein</fullName>
    </submittedName>
</protein>
<name>A0AAU6Q166_9DEIO</name>
<organism evidence="1">
    <name type="scientific">Deinococcus sp. VB142</name>
    <dbReference type="NCBI Taxonomy" id="3112952"/>
    <lineage>
        <taxon>Bacteria</taxon>
        <taxon>Thermotogati</taxon>
        <taxon>Deinococcota</taxon>
        <taxon>Deinococci</taxon>
        <taxon>Deinococcales</taxon>
        <taxon>Deinococcaceae</taxon>
        <taxon>Deinococcus</taxon>
    </lineage>
</organism>
<reference evidence="1" key="1">
    <citation type="submission" date="2024-03" db="EMBL/GenBank/DDBJ databases">
        <title>Deinococcus weizhi sp. nov., isolated from human skin.</title>
        <authorList>
            <person name="Wei Z."/>
            <person name="Tian F."/>
            <person name="Yang C."/>
            <person name="Xin L.T."/>
            <person name="Wen Z.J."/>
            <person name="Lan K.C."/>
            <person name="Yu L."/>
            <person name="Zhe W."/>
            <person name="Dan F.D."/>
            <person name="Jun W."/>
            <person name="Rui Z."/>
            <person name="Yong X.J."/>
            <person name="Ting Y."/>
            <person name="Wei X."/>
            <person name="Xu Z.G."/>
            <person name="Xin Z."/>
            <person name="Dong F.G."/>
            <person name="Ni X.M."/>
            <person name="Zheng M.G."/>
            <person name="Chun Y."/>
            <person name="Qian W.X."/>
        </authorList>
    </citation>
    <scope>NUCLEOTIDE SEQUENCE</scope>
    <source>
        <strain evidence="1">VB142</strain>
    </source>
</reference>
<evidence type="ECO:0000313" key="1">
    <source>
        <dbReference type="EMBL" id="WYF44384.1"/>
    </source>
</evidence>
<accession>A0AAU6Q166</accession>
<dbReference type="EMBL" id="CP149782">
    <property type="protein sequence ID" value="WYF44384.1"/>
    <property type="molecule type" value="Genomic_DNA"/>
</dbReference>